<protein>
    <recommendedName>
        <fullName evidence="3">MarR family transcriptional regulator</fullName>
    </recommendedName>
</protein>
<name>W0JMU3_9EURY</name>
<dbReference type="GeneID" id="25144077"/>
<dbReference type="eggNOG" id="arCOG08021">
    <property type="taxonomic scope" value="Archaea"/>
</dbReference>
<evidence type="ECO:0000313" key="1">
    <source>
        <dbReference type="EMBL" id="AHF98489.1"/>
    </source>
</evidence>
<dbReference type="EMBL" id="CP007055">
    <property type="protein sequence ID" value="AHF98489.1"/>
    <property type="molecule type" value="Genomic_DNA"/>
</dbReference>
<keyword evidence="2" id="KW-1185">Reference proteome</keyword>
<dbReference type="AlphaFoldDB" id="W0JMU3"/>
<gene>
    <name evidence="1" type="ORF">HALLA_06155</name>
</gene>
<evidence type="ECO:0000313" key="2">
    <source>
        <dbReference type="Proteomes" id="UP000019024"/>
    </source>
</evidence>
<dbReference type="Gene3D" id="1.10.10.10">
    <property type="entry name" value="Winged helix-like DNA-binding domain superfamily/Winged helix DNA-binding domain"/>
    <property type="match status" value="1"/>
</dbReference>
<dbReference type="Proteomes" id="UP000019024">
    <property type="component" value="Chromosome"/>
</dbReference>
<sequence length="78" mass="8422">MKAQLTTAPISEETALPTELNSPQAKLVYLYLEAADGATVSEVSDALSMKKMTTLSVTNSLSTQGLIEKIDNEYVTVR</sequence>
<dbReference type="InterPro" id="IPR036388">
    <property type="entry name" value="WH-like_DNA-bd_sf"/>
</dbReference>
<accession>W0JMU3</accession>
<dbReference type="HOGENOM" id="CLU_187344_0_0_2"/>
<dbReference type="KEGG" id="hlr:HALLA_06155"/>
<evidence type="ECO:0008006" key="3">
    <source>
        <dbReference type="Google" id="ProtNLM"/>
    </source>
</evidence>
<organism evidence="1 2">
    <name type="scientific">Halostagnicola larsenii XH-48</name>
    <dbReference type="NCBI Taxonomy" id="797299"/>
    <lineage>
        <taxon>Archaea</taxon>
        <taxon>Methanobacteriati</taxon>
        <taxon>Methanobacteriota</taxon>
        <taxon>Stenosarchaea group</taxon>
        <taxon>Halobacteria</taxon>
        <taxon>Halobacteriales</taxon>
        <taxon>Natrialbaceae</taxon>
        <taxon>Halostagnicola</taxon>
    </lineage>
</organism>
<dbReference type="OrthoDB" id="182995at2157"/>
<proteinExistence type="predicted"/>
<dbReference type="SUPFAM" id="SSF46785">
    <property type="entry name" value="Winged helix' DNA-binding domain"/>
    <property type="match status" value="1"/>
</dbReference>
<reference evidence="1 2" key="1">
    <citation type="submission" date="2014-01" db="EMBL/GenBank/DDBJ databases">
        <authorList>
            <consortium name="DOE Joint Genome Institute"/>
            <person name="Anderson I."/>
            <person name="Huntemann M."/>
            <person name="Han J."/>
            <person name="Chen A."/>
            <person name="Kyrpides N."/>
            <person name="Mavromatis K."/>
            <person name="Markowitz V."/>
            <person name="Palaniappan K."/>
            <person name="Ivanova N."/>
            <person name="Schaumberg A."/>
            <person name="Pati A."/>
            <person name="Liolios K."/>
            <person name="Nordberg H.P."/>
            <person name="Cantor M.N."/>
            <person name="Hua S.X."/>
            <person name="Woyke T."/>
        </authorList>
    </citation>
    <scope>NUCLEOTIDE SEQUENCE [LARGE SCALE GENOMIC DNA]</scope>
    <source>
        <strain evidence="1 2">XH-48</strain>
    </source>
</reference>
<dbReference type="InterPro" id="IPR036390">
    <property type="entry name" value="WH_DNA-bd_sf"/>
</dbReference>
<dbReference type="RefSeq" id="WP_049951702.1">
    <property type="nucleotide sequence ID" value="NZ_CP007055.1"/>
</dbReference>